<evidence type="ECO:0000313" key="2">
    <source>
        <dbReference type="Proteomes" id="UP000313359"/>
    </source>
</evidence>
<dbReference type="OrthoDB" id="2751657at2759"/>
<organism evidence="1 2">
    <name type="scientific">Lentinus tigrinus ALCF2SS1-6</name>
    <dbReference type="NCBI Taxonomy" id="1328759"/>
    <lineage>
        <taxon>Eukaryota</taxon>
        <taxon>Fungi</taxon>
        <taxon>Dikarya</taxon>
        <taxon>Basidiomycota</taxon>
        <taxon>Agaricomycotina</taxon>
        <taxon>Agaricomycetes</taxon>
        <taxon>Polyporales</taxon>
        <taxon>Polyporaceae</taxon>
        <taxon>Lentinus</taxon>
    </lineage>
</organism>
<dbReference type="AlphaFoldDB" id="A0A5C2SNJ8"/>
<reference evidence="1" key="1">
    <citation type="journal article" date="2018" name="Genome Biol. Evol.">
        <title>Genomics and development of Lentinus tigrinus, a white-rot wood-decaying mushroom with dimorphic fruiting bodies.</title>
        <authorList>
            <person name="Wu B."/>
            <person name="Xu Z."/>
            <person name="Knudson A."/>
            <person name="Carlson A."/>
            <person name="Chen N."/>
            <person name="Kovaka S."/>
            <person name="LaButti K."/>
            <person name="Lipzen A."/>
            <person name="Pennachio C."/>
            <person name="Riley R."/>
            <person name="Schakwitz W."/>
            <person name="Umezawa K."/>
            <person name="Ohm R.A."/>
            <person name="Grigoriev I.V."/>
            <person name="Nagy L.G."/>
            <person name="Gibbons J."/>
            <person name="Hibbett D."/>
        </authorList>
    </citation>
    <scope>NUCLEOTIDE SEQUENCE [LARGE SCALE GENOMIC DNA]</scope>
    <source>
        <strain evidence="1">ALCF2SS1-6</strain>
    </source>
</reference>
<evidence type="ECO:0000313" key="1">
    <source>
        <dbReference type="EMBL" id="RPD64679.1"/>
    </source>
</evidence>
<sequence>MFANPPGAVQVNEDVLHELLLYAGPKEHAAAALVARLWTRPAQQALYRSIVFHTWHSAPQSSGQRLIEALRNNPHLRALVRQISIHASTAGKDQALDWVDMFPPNSLRNLTYICWPRDAFDTVFLRRDVVRTVLHLTARGPKNVEGLRACFDLPLMETLELDLSELDTEPAKQSQLGRLLPLDASKAPRLKYLYMHVMHVREPIVNLVLSVFAPQLHSLHIHVSPGERVEHISSESVARWAEDFATHVSRGRNLTSVVFSGFFKLQTMLIWEPLSVGPTGELLEWVVSSGSNNHRVQPFLNELARGSVVEHLGCIEGLYTKELFQRLRPTVRVLEFYVEEETYPCEGALLDLLGRVQRDGLSLRRLRFFASEERRDGFWAIEAACKENGVEFEFFPVLPPLHNPPTRPAIVWD</sequence>
<name>A0A5C2SNJ8_9APHY</name>
<dbReference type="EMBL" id="ML122253">
    <property type="protein sequence ID" value="RPD64679.1"/>
    <property type="molecule type" value="Genomic_DNA"/>
</dbReference>
<evidence type="ECO:0008006" key="3">
    <source>
        <dbReference type="Google" id="ProtNLM"/>
    </source>
</evidence>
<protein>
    <recommendedName>
        <fullName evidence="3">F-box domain-containing protein</fullName>
    </recommendedName>
</protein>
<proteinExistence type="predicted"/>
<dbReference type="Proteomes" id="UP000313359">
    <property type="component" value="Unassembled WGS sequence"/>
</dbReference>
<gene>
    <name evidence="1" type="ORF">L227DRAFT_598170</name>
</gene>
<dbReference type="STRING" id="1328759.A0A5C2SNJ8"/>
<keyword evidence="2" id="KW-1185">Reference proteome</keyword>
<accession>A0A5C2SNJ8</accession>